<gene>
    <name evidence="3" type="ORF">LECACI_7A008449</name>
</gene>
<accession>A0AAI9ECT1</accession>
<feature type="transmembrane region" description="Helical" evidence="1">
    <location>
        <begin position="27"/>
        <end position="48"/>
    </location>
</feature>
<dbReference type="AlphaFoldDB" id="A0AAI9ECT1"/>
<evidence type="ECO:0000313" key="4">
    <source>
        <dbReference type="Proteomes" id="UP001296104"/>
    </source>
</evidence>
<protein>
    <recommendedName>
        <fullName evidence="5">DUF1294 domain-containing protein</fullName>
    </recommendedName>
</protein>
<keyword evidence="1" id="KW-1133">Transmembrane helix</keyword>
<name>A0AAI9ECT1_9PEZI</name>
<reference evidence="3" key="1">
    <citation type="submission" date="2023-11" db="EMBL/GenBank/DDBJ databases">
        <authorList>
            <person name="Alioto T."/>
            <person name="Alioto T."/>
            <person name="Gomez Garrido J."/>
        </authorList>
    </citation>
    <scope>NUCLEOTIDE SEQUENCE</scope>
</reference>
<keyword evidence="1" id="KW-0472">Membrane</keyword>
<evidence type="ECO:0000313" key="3">
    <source>
        <dbReference type="EMBL" id="CAK4033291.1"/>
    </source>
</evidence>
<keyword evidence="4" id="KW-1185">Reference proteome</keyword>
<feature type="transmembrane region" description="Helical" evidence="1">
    <location>
        <begin position="60"/>
        <end position="78"/>
    </location>
</feature>
<evidence type="ECO:0000256" key="2">
    <source>
        <dbReference type="SAM" id="SignalP"/>
    </source>
</evidence>
<feature type="signal peptide" evidence="2">
    <location>
        <begin position="1"/>
        <end position="17"/>
    </location>
</feature>
<keyword evidence="1" id="KW-0812">Transmembrane</keyword>
<comment type="caution">
    <text evidence="3">The sequence shown here is derived from an EMBL/GenBank/DDBJ whole genome shotgun (WGS) entry which is preliminary data.</text>
</comment>
<dbReference type="EMBL" id="CAVMBE010000083">
    <property type="protein sequence ID" value="CAK4033291.1"/>
    <property type="molecule type" value="Genomic_DNA"/>
</dbReference>
<organism evidence="3 4">
    <name type="scientific">Lecanosticta acicola</name>
    <dbReference type="NCBI Taxonomy" id="111012"/>
    <lineage>
        <taxon>Eukaryota</taxon>
        <taxon>Fungi</taxon>
        <taxon>Dikarya</taxon>
        <taxon>Ascomycota</taxon>
        <taxon>Pezizomycotina</taxon>
        <taxon>Dothideomycetes</taxon>
        <taxon>Dothideomycetidae</taxon>
        <taxon>Mycosphaerellales</taxon>
        <taxon>Mycosphaerellaceae</taxon>
        <taxon>Lecanosticta</taxon>
    </lineage>
</organism>
<feature type="chain" id="PRO_5042562609" description="DUF1294 domain-containing protein" evidence="2">
    <location>
        <begin position="18"/>
        <end position="124"/>
    </location>
</feature>
<sequence length="124" mass="14132">MWLKLIAFAALLEYILIRPKILPASENGYADFIGLVMCHSILAFFGKINMKDLNERQCKTVLWNGAMGGGLGYAWLLFHLKAPEREIHHLLVANLMILAGVLTGAWAERWKKGGRWRRDVGRRL</sequence>
<dbReference type="Proteomes" id="UP001296104">
    <property type="component" value="Unassembled WGS sequence"/>
</dbReference>
<feature type="transmembrane region" description="Helical" evidence="1">
    <location>
        <begin position="90"/>
        <end position="107"/>
    </location>
</feature>
<evidence type="ECO:0008006" key="5">
    <source>
        <dbReference type="Google" id="ProtNLM"/>
    </source>
</evidence>
<proteinExistence type="predicted"/>
<keyword evidence="2" id="KW-0732">Signal</keyword>
<evidence type="ECO:0000256" key="1">
    <source>
        <dbReference type="SAM" id="Phobius"/>
    </source>
</evidence>